<reference evidence="1" key="2">
    <citation type="submission" date="2015-06" db="UniProtKB">
        <authorList>
            <consortium name="EnsemblMetazoa"/>
        </authorList>
    </citation>
    <scope>IDENTIFICATION</scope>
</reference>
<evidence type="ECO:0000313" key="2">
    <source>
        <dbReference type="Proteomes" id="UP000015104"/>
    </source>
</evidence>
<organism evidence="1 2">
    <name type="scientific">Tetranychus urticae</name>
    <name type="common">Two-spotted spider mite</name>
    <dbReference type="NCBI Taxonomy" id="32264"/>
    <lineage>
        <taxon>Eukaryota</taxon>
        <taxon>Metazoa</taxon>
        <taxon>Ecdysozoa</taxon>
        <taxon>Arthropoda</taxon>
        <taxon>Chelicerata</taxon>
        <taxon>Arachnida</taxon>
        <taxon>Acari</taxon>
        <taxon>Acariformes</taxon>
        <taxon>Trombidiformes</taxon>
        <taxon>Prostigmata</taxon>
        <taxon>Eleutherengona</taxon>
        <taxon>Raphignathae</taxon>
        <taxon>Tetranychoidea</taxon>
        <taxon>Tetranychidae</taxon>
        <taxon>Tetranychus</taxon>
    </lineage>
</organism>
<reference evidence="2" key="1">
    <citation type="submission" date="2011-08" db="EMBL/GenBank/DDBJ databases">
        <authorList>
            <person name="Rombauts S."/>
        </authorList>
    </citation>
    <scope>NUCLEOTIDE SEQUENCE</scope>
    <source>
        <strain evidence="2">London</strain>
    </source>
</reference>
<dbReference type="EMBL" id="CAEY01000243">
    <property type="status" value="NOT_ANNOTATED_CDS"/>
    <property type="molecule type" value="Genomic_DNA"/>
</dbReference>
<proteinExistence type="predicted"/>
<dbReference type="AlphaFoldDB" id="T1KMF3"/>
<evidence type="ECO:0000313" key="1">
    <source>
        <dbReference type="EnsemblMetazoa" id="tetur15g01420.1"/>
    </source>
</evidence>
<sequence length="243" mass="28741">MSADNINSDETVIKVKLSSEDYHDIVIDWTDTSQAYEQQVFSRLKKISGIPYEHSLAEISGIPVEQTFDIYFLAGNYGAECFRNKRAEPQLENTPLLCMRIQFNRENLLNLMNGNEPFRLALRLRCDDNKHFYIGYNFVPERLIGETECTLNFCHHLDNKAHLNKLRAIVTNDALQSQMAHLLVQPRWPENHEFHLERWHGAYRRFNVMQYYYRTCYPFHQTVILTSRHVNYVPPQLYLRTHG</sequence>
<name>T1KMF3_TETUR</name>
<keyword evidence="2" id="KW-1185">Reference proteome</keyword>
<dbReference type="HOGENOM" id="CLU_071407_2_0_1"/>
<dbReference type="EnsemblMetazoa" id="tetur15g01420.1">
    <property type="protein sequence ID" value="tetur15g01420.1"/>
    <property type="gene ID" value="tetur15g01420"/>
</dbReference>
<protein>
    <submittedName>
        <fullName evidence="1">Uncharacterized protein</fullName>
    </submittedName>
</protein>
<dbReference type="Proteomes" id="UP000015104">
    <property type="component" value="Unassembled WGS sequence"/>
</dbReference>
<accession>T1KMF3</accession>